<evidence type="ECO:0000259" key="1">
    <source>
        <dbReference type="Pfam" id="PF00535"/>
    </source>
</evidence>
<dbReference type="InterPro" id="IPR029044">
    <property type="entry name" value="Nucleotide-diphossugar_trans"/>
</dbReference>
<evidence type="ECO:0000313" key="3">
    <source>
        <dbReference type="Proteomes" id="UP000721442"/>
    </source>
</evidence>
<dbReference type="SUPFAM" id="SSF53448">
    <property type="entry name" value="Nucleotide-diphospho-sugar transferases"/>
    <property type="match status" value="1"/>
</dbReference>
<dbReference type="EMBL" id="JADINE010000041">
    <property type="protein sequence ID" value="MBO8407450.1"/>
    <property type="molecule type" value="Genomic_DNA"/>
</dbReference>
<dbReference type="Pfam" id="PF00535">
    <property type="entry name" value="Glycos_transf_2"/>
    <property type="match status" value="1"/>
</dbReference>
<organism evidence="2 3">
    <name type="scientific">Candidatus Enterousia excrementavium</name>
    <dbReference type="NCBI Taxonomy" id="2840789"/>
    <lineage>
        <taxon>Bacteria</taxon>
        <taxon>Pseudomonadati</taxon>
        <taxon>Pseudomonadota</taxon>
        <taxon>Alphaproteobacteria</taxon>
        <taxon>Candidatus Enterousia</taxon>
    </lineage>
</organism>
<reference evidence="2" key="1">
    <citation type="submission" date="2020-10" db="EMBL/GenBank/DDBJ databases">
        <authorList>
            <person name="Gilroy R."/>
        </authorList>
    </citation>
    <scope>NUCLEOTIDE SEQUENCE</scope>
    <source>
        <strain evidence="2">B1-16210</strain>
    </source>
</reference>
<protein>
    <submittedName>
        <fullName evidence="2">Glycosyltransferase</fullName>
    </submittedName>
</protein>
<dbReference type="AlphaFoldDB" id="A0A940DEY5"/>
<dbReference type="Proteomes" id="UP000721442">
    <property type="component" value="Unassembled WGS sequence"/>
</dbReference>
<name>A0A940DEY5_9PROT</name>
<gene>
    <name evidence="2" type="ORF">IAC77_03250</name>
</gene>
<evidence type="ECO:0000313" key="2">
    <source>
        <dbReference type="EMBL" id="MBO8407450.1"/>
    </source>
</evidence>
<sequence length="273" mass="31138">MMHKKSNIVVGITTFNNEMLRVSVPWIGKIRQKFTLVIYNDNPMATITRRQIRRLGYCGDLIIINSDENVGQFRARMAIVDTAREIHPKWIIFCDDDDILSDTDIPNVADDNFAIIQNSIILRHRVGNLLRVMDNPTDFDIDGENVELVRPHMGLAGTPVRASVLFGLAKILPDMYDAIARIDEKFEFYPPVDALMWNFVNIYARHINPNAVPIYMDKINYIQNKIDTARMKYGRLAQPARSVDDHYHRAIAKYNAVLHDAIGVAAALRGTDD</sequence>
<proteinExistence type="predicted"/>
<reference evidence="2" key="2">
    <citation type="journal article" date="2021" name="PeerJ">
        <title>Extensive microbial diversity within the chicken gut microbiome revealed by metagenomics and culture.</title>
        <authorList>
            <person name="Gilroy R."/>
            <person name="Ravi A."/>
            <person name="Getino M."/>
            <person name="Pursley I."/>
            <person name="Horton D.L."/>
            <person name="Alikhan N.F."/>
            <person name="Baker D."/>
            <person name="Gharbi K."/>
            <person name="Hall N."/>
            <person name="Watson M."/>
            <person name="Adriaenssens E.M."/>
            <person name="Foster-Nyarko E."/>
            <person name="Jarju S."/>
            <person name="Secka A."/>
            <person name="Antonio M."/>
            <person name="Oren A."/>
            <person name="Chaudhuri R.R."/>
            <person name="La Ragione R."/>
            <person name="Hildebrand F."/>
            <person name="Pallen M.J."/>
        </authorList>
    </citation>
    <scope>NUCLEOTIDE SEQUENCE</scope>
    <source>
        <strain evidence="2">B1-16210</strain>
    </source>
</reference>
<accession>A0A940DEY5</accession>
<dbReference type="InterPro" id="IPR001173">
    <property type="entry name" value="Glyco_trans_2-like"/>
</dbReference>
<comment type="caution">
    <text evidence="2">The sequence shown here is derived from an EMBL/GenBank/DDBJ whole genome shotgun (WGS) entry which is preliminary data.</text>
</comment>
<feature type="domain" description="Glycosyltransferase 2-like" evidence="1">
    <location>
        <begin position="31"/>
        <end position="109"/>
    </location>
</feature>